<keyword evidence="1" id="KW-0732">Signal</keyword>
<gene>
    <name evidence="2" type="ORF">F5878DRAFT_568934</name>
</gene>
<dbReference type="EMBL" id="MU806578">
    <property type="protein sequence ID" value="KAJ3834125.1"/>
    <property type="molecule type" value="Genomic_DNA"/>
</dbReference>
<proteinExistence type="predicted"/>
<dbReference type="InterPro" id="IPR036188">
    <property type="entry name" value="FAD/NAD-bd_sf"/>
</dbReference>
<dbReference type="Pfam" id="PF13450">
    <property type="entry name" value="NAD_binding_8"/>
    <property type="match status" value="1"/>
</dbReference>
<sequence length="487" mass="52980">MKTLARSSFTSALLGSALLLVLGRVRAAPHPVCIIGAGPSGLTAAHEIESRGVPTVIFDSNAEVGGKCQSYYDDPVHRTTYHAMGAIIFTNLSYSNTLPLILEAGLPLSPALSPGPSANWTYWNFSPGAGGAQNVTPQPVPDAGEIAAIEVEVEKYTQLWNTEFQPRYTGSRYLYGVPPALSVPMSNWLVNNGFELLPSFVEEGLVNAGYSDYTQTPAVYALQLLTPEILSYYIGTTPGYFVDFHKLWVWYAETHVNGPIHTSTNVTKIDRSGENPVVTYESAGSAPNRIQTCSSLVLAFPPTLSGLTAAGLDFTATEQSLFANIEVSAYWATAFNMSELPYPYAFVKEPPTPDYGPLVVLRYFEESPIATAYSYGPTPYNESTSDSDAQVLQLLIQAANDLGQGIADNSVGGTTTAITLTQDDIKLSTRRDYFPHVLTDTLAEGFYEKYNELQGKKNTFWTSGLNRFENVESVILAAKDLVENVMF</sequence>
<dbReference type="PRINTS" id="PR00419">
    <property type="entry name" value="ADXRDTASE"/>
</dbReference>
<dbReference type="Proteomes" id="UP001163846">
    <property type="component" value="Unassembled WGS sequence"/>
</dbReference>
<accession>A0AA38P0P1</accession>
<dbReference type="Gene3D" id="3.50.50.60">
    <property type="entry name" value="FAD/NAD(P)-binding domain"/>
    <property type="match status" value="1"/>
</dbReference>
<reference evidence="2" key="1">
    <citation type="submission" date="2022-08" db="EMBL/GenBank/DDBJ databases">
        <authorList>
            <consortium name="DOE Joint Genome Institute"/>
            <person name="Min B."/>
            <person name="Riley R."/>
            <person name="Sierra-Patev S."/>
            <person name="Naranjo-Ortiz M."/>
            <person name="Looney B."/>
            <person name="Konkel Z."/>
            <person name="Slot J.C."/>
            <person name="Sakamoto Y."/>
            <person name="Steenwyk J.L."/>
            <person name="Rokas A."/>
            <person name="Carro J."/>
            <person name="Camarero S."/>
            <person name="Ferreira P."/>
            <person name="Molpeceres G."/>
            <person name="Ruiz-Duenas F.J."/>
            <person name="Serrano A."/>
            <person name="Henrissat B."/>
            <person name="Drula E."/>
            <person name="Hughes K.W."/>
            <person name="Mata J.L."/>
            <person name="Ishikawa N.K."/>
            <person name="Vargas-Isla R."/>
            <person name="Ushijima S."/>
            <person name="Smith C.A."/>
            <person name="Ahrendt S."/>
            <person name="Andreopoulos W."/>
            <person name="He G."/>
            <person name="Labutti K."/>
            <person name="Lipzen A."/>
            <person name="Ng V."/>
            <person name="Sandor L."/>
            <person name="Barry K."/>
            <person name="Martinez A.T."/>
            <person name="Xiao Y."/>
            <person name="Gibbons J.G."/>
            <person name="Terashima K."/>
            <person name="Hibbett D.S."/>
            <person name="Grigoriev I.V."/>
        </authorList>
    </citation>
    <scope>NUCLEOTIDE SEQUENCE</scope>
    <source>
        <strain evidence="2">TFB9207</strain>
    </source>
</reference>
<feature type="signal peptide" evidence="1">
    <location>
        <begin position="1"/>
        <end position="27"/>
    </location>
</feature>
<evidence type="ECO:0000313" key="3">
    <source>
        <dbReference type="Proteomes" id="UP001163846"/>
    </source>
</evidence>
<comment type="caution">
    <text evidence="2">The sequence shown here is derived from an EMBL/GenBank/DDBJ whole genome shotgun (WGS) entry which is preliminary data.</text>
</comment>
<dbReference type="AlphaFoldDB" id="A0AA38P0P1"/>
<protein>
    <submittedName>
        <fullName evidence="2">FAD/NAD-P-binding domain-containing protein</fullName>
    </submittedName>
</protein>
<dbReference type="Gene3D" id="3.30.70.1990">
    <property type="match status" value="1"/>
</dbReference>
<organism evidence="2 3">
    <name type="scientific">Lentinula raphanica</name>
    <dbReference type="NCBI Taxonomy" id="153919"/>
    <lineage>
        <taxon>Eukaryota</taxon>
        <taxon>Fungi</taxon>
        <taxon>Dikarya</taxon>
        <taxon>Basidiomycota</taxon>
        <taxon>Agaricomycotina</taxon>
        <taxon>Agaricomycetes</taxon>
        <taxon>Agaricomycetidae</taxon>
        <taxon>Agaricales</taxon>
        <taxon>Marasmiineae</taxon>
        <taxon>Omphalotaceae</taxon>
        <taxon>Lentinula</taxon>
    </lineage>
</organism>
<feature type="chain" id="PRO_5041442817" evidence="1">
    <location>
        <begin position="28"/>
        <end position="487"/>
    </location>
</feature>
<evidence type="ECO:0000256" key="1">
    <source>
        <dbReference type="SAM" id="SignalP"/>
    </source>
</evidence>
<dbReference type="Gene3D" id="1.10.405.20">
    <property type="match status" value="1"/>
</dbReference>
<evidence type="ECO:0000313" key="2">
    <source>
        <dbReference type="EMBL" id="KAJ3834125.1"/>
    </source>
</evidence>
<name>A0AA38P0P1_9AGAR</name>
<keyword evidence="3" id="KW-1185">Reference proteome</keyword>
<dbReference type="SUPFAM" id="SSF51905">
    <property type="entry name" value="FAD/NAD(P)-binding domain"/>
    <property type="match status" value="1"/>
</dbReference>